<dbReference type="EMBL" id="WNYA01000003">
    <property type="protein sequence ID" value="KAG8580878.1"/>
    <property type="molecule type" value="Genomic_DNA"/>
</dbReference>
<name>A0AAV7C7K7_ENGPU</name>
<evidence type="ECO:0000313" key="8">
    <source>
        <dbReference type="Proteomes" id="UP000824782"/>
    </source>
</evidence>
<proteinExistence type="inferred from homology"/>
<dbReference type="GO" id="GO:0008392">
    <property type="term" value="F:arachidonate epoxygenase activity"/>
    <property type="evidence" value="ECO:0007669"/>
    <property type="project" value="TreeGrafter"/>
</dbReference>
<comment type="similarity">
    <text evidence="2">Belongs to the cytochrome P450 family.</text>
</comment>
<dbReference type="GO" id="GO:0020037">
    <property type="term" value="F:heme binding"/>
    <property type="evidence" value="ECO:0007669"/>
    <property type="project" value="InterPro"/>
</dbReference>
<evidence type="ECO:0000256" key="6">
    <source>
        <dbReference type="SAM" id="Phobius"/>
    </source>
</evidence>
<keyword evidence="5" id="KW-0349">Heme</keyword>
<evidence type="ECO:0000256" key="4">
    <source>
        <dbReference type="ARBA" id="ARBA00023004"/>
    </source>
</evidence>
<dbReference type="InterPro" id="IPR036396">
    <property type="entry name" value="Cyt_P450_sf"/>
</dbReference>
<dbReference type="InterPro" id="IPR001128">
    <property type="entry name" value="Cyt_P450"/>
</dbReference>
<comment type="cofactor">
    <cofactor evidence="1 5">
        <name>heme</name>
        <dbReference type="ChEBI" id="CHEBI:30413"/>
    </cofactor>
</comment>
<dbReference type="Pfam" id="PF00067">
    <property type="entry name" value="p450"/>
    <property type="match status" value="3"/>
</dbReference>
<protein>
    <submittedName>
        <fullName evidence="7">Uncharacterized protein</fullName>
    </submittedName>
</protein>
<keyword evidence="6" id="KW-1133">Transmembrane helix</keyword>
<dbReference type="PANTHER" id="PTHR24300:SF153">
    <property type="entry name" value="CYTOCHROME P450 2G1-LIKE-RELATED"/>
    <property type="match status" value="1"/>
</dbReference>
<dbReference type="GO" id="GO:0019373">
    <property type="term" value="P:epoxygenase P450 pathway"/>
    <property type="evidence" value="ECO:0007669"/>
    <property type="project" value="TreeGrafter"/>
</dbReference>
<evidence type="ECO:0000313" key="7">
    <source>
        <dbReference type="EMBL" id="KAG8580878.1"/>
    </source>
</evidence>
<organism evidence="7 8">
    <name type="scientific">Engystomops pustulosus</name>
    <name type="common">Tungara frog</name>
    <name type="synonym">Physalaemus pustulosus</name>
    <dbReference type="NCBI Taxonomy" id="76066"/>
    <lineage>
        <taxon>Eukaryota</taxon>
        <taxon>Metazoa</taxon>
        <taxon>Chordata</taxon>
        <taxon>Craniata</taxon>
        <taxon>Vertebrata</taxon>
        <taxon>Euteleostomi</taxon>
        <taxon>Amphibia</taxon>
        <taxon>Batrachia</taxon>
        <taxon>Anura</taxon>
        <taxon>Neobatrachia</taxon>
        <taxon>Hyloidea</taxon>
        <taxon>Leptodactylidae</taxon>
        <taxon>Leiuperinae</taxon>
        <taxon>Engystomops</taxon>
    </lineage>
</organism>
<dbReference type="GO" id="GO:0005506">
    <property type="term" value="F:iron ion binding"/>
    <property type="evidence" value="ECO:0007669"/>
    <property type="project" value="InterPro"/>
</dbReference>
<evidence type="ECO:0000256" key="2">
    <source>
        <dbReference type="ARBA" id="ARBA00010617"/>
    </source>
</evidence>
<sequence>MTELSAVTIGLVGFATIAIVLSYAKMIWRRRKFPPGPLPMPVIGNALQLMSEGLMPSLVKMSEKYGQVYTVHFGPRPTLIVVGYQAVKEVLVDLGDIFLGRGTIPVFQRFYNNSGLTLLNGEHWKQMRQFSLLTLKDFGMGKKSLEEPIQEETQHLVEYFRKSKGKCCFKLHTENLDSETCFDKTNLVATVFDMFLGGAETTSVTLNFGILHFIKYPEIQDPTHRLFETPGKFNINHFLDENGKFRKNNGFMPFAAGKRVCIGESLVRMEIFIIFATILQKFTLKSVVDPKDLDISPTESGLESIPPSHKVIFIPRE</sequence>
<dbReference type="Gene3D" id="1.10.630.10">
    <property type="entry name" value="Cytochrome P450"/>
    <property type="match status" value="3"/>
</dbReference>
<comment type="caution">
    <text evidence="7">The sequence shown here is derived from an EMBL/GenBank/DDBJ whole genome shotgun (WGS) entry which is preliminary data.</text>
</comment>
<dbReference type="Proteomes" id="UP000824782">
    <property type="component" value="Unassembled WGS sequence"/>
</dbReference>
<feature type="transmembrane region" description="Helical" evidence="6">
    <location>
        <begin position="6"/>
        <end position="24"/>
    </location>
</feature>
<keyword evidence="4 5" id="KW-0408">Iron</keyword>
<dbReference type="PANTHER" id="PTHR24300">
    <property type="entry name" value="CYTOCHROME P450 508A4-RELATED"/>
    <property type="match status" value="1"/>
</dbReference>
<evidence type="ECO:0000256" key="5">
    <source>
        <dbReference type="PIRSR" id="PIRSR602401-1"/>
    </source>
</evidence>
<dbReference type="PRINTS" id="PR00463">
    <property type="entry name" value="EP450I"/>
</dbReference>
<gene>
    <name evidence="7" type="ORF">GDO81_007456</name>
</gene>
<evidence type="ECO:0000256" key="3">
    <source>
        <dbReference type="ARBA" id="ARBA00022723"/>
    </source>
</evidence>
<keyword evidence="6" id="KW-0812">Transmembrane</keyword>
<dbReference type="AlphaFoldDB" id="A0AAV7C7K7"/>
<dbReference type="InterPro" id="IPR002401">
    <property type="entry name" value="Cyt_P450_E_grp-I"/>
</dbReference>
<keyword evidence="6" id="KW-0472">Membrane</keyword>
<dbReference type="SUPFAM" id="SSF48264">
    <property type="entry name" value="Cytochrome P450"/>
    <property type="match status" value="1"/>
</dbReference>
<dbReference type="InterPro" id="IPR050182">
    <property type="entry name" value="Cytochrome_P450_fam2"/>
</dbReference>
<dbReference type="GO" id="GO:0005789">
    <property type="term" value="C:endoplasmic reticulum membrane"/>
    <property type="evidence" value="ECO:0007669"/>
    <property type="project" value="UniProtKB-SubCell"/>
</dbReference>
<dbReference type="GO" id="GO:0006805">
    <property type="term" value="P:xenobiotic metabolic process"/>
    <property type="evidence" value="ECO:0007669"/>
    <property type="project" value="TreeGrafter"/>
</dbReference>
<dbReference type="GO" id="GO:0016712">
    <property type="term" value="F:oxidoreductase activity, acting on paired donors, with incorporation or reduction of molecular oxygen, reduced flavin or flavoprotein as one donor, and incorporation of one atom of oxygen"/>
    <property type="evidence" value="ECO:0007669"/>
    <property type="project" value="UniProtKB-EC"/>
</dbReference>
<accession>A0AAV7C7K7</accession>
<keyword evidence="8" id="KW-1185">Reference proteome</keyword>
<keyword evidence="3 5" id="KW-0479">Metal-binding</keyword>
<evidence type="ECO:0000256" key="1">
    <source>
        <dbReference type="ARBA" id="ARBA00001971"/>
    </source>
</evidence>
<feature type="binding site" description="axial binding residue" evidence="5">
    <location>
        <position position="261"/>
    </location>
    <ligand>
        <name>heme</name>
        <dbReference type="ChEBI" id="CHEBI:30413"/>
    </ligand>
    <ligandPart>
        <name>Fe</name>
        <dbReference type="ChEBI" id="CHEBI:18248"/>
    </ligandPart>
</feature>
<reference evidence="7" key="1">
    <citation type="thesis" date="2020" institute="ProQuest LLC" country="789 East Eisenhower Parkway, Ann Arbor, MI, USA">
        <title>Comparative Genomics and Chromosome Evolution.</title>
        <authorList>
            <person name="Mudd A.B."/>
        </authorList>
    </citation>
    <scope>NUCLEOTIDE SEQUENCE</scope>
    <source>
        <strain evidence="7">237g6f4</strain>
        <tissue evidence="7">Blood</tissue>
    </source>
</reference>
<dbReference type="PRINTS" id="PR00385">
    <property type="entry name" value="P450"/>
</dbReference>